<evidence type="ECO:0000256" key="1">
    <source>
        <dbReference type="SAM" id="MobiDB-lite"/>
    </source>
</evidence>
<gene>
    <name evidence="2" type="ORF">LIER_04566</name>
</gene>
<keyword evidence="3" id="KW-1185">Reference proteome</keyword>
<dbReference type="EMBL" id="BAABME010000591">
    <property type="protein sequence ID" value="GAA0144012.1"/>
    <property type="molecule type" value="Genomic_DNA"/>
</dbReference>
<name>A0AAV3P1W5_LITER</name>
<sequence>MIPPNLDDLVGNLCAELNPLEKEKKENEEKDDEMSKEKKGEQHAIDSLENFVTPTFQLYTPTPPEVNRNLAADFDEAALTHSAEKKKKLEEDIEFLIEHIHEFDANKINDQETEEAIPLGSSQELVPFQGQESV</sequence>
<dbReference type="Proteomes" id="UP001454036">
    <property type="component" value="Unassembled WGS sequence"/>
</dbReference>
<evidence type="ECO:0000313" key="3">
    <source>
        <dbReference type="Proteomes" id="UP001454036"/>
    </source>
</evidence>
<evidence type="ECO:0000313" key="2">
    <source>
        <dbReference type="EMBL" id="GAA0144012.1"/>
    </source>
</evidence>
<reference evidence="2 3" key="1">
    <citation type="submission" date="2024-01" db="EMBL/GenBank/DDBJ databases">
        <title>The complete chloroplast genome sequence of Lithospermum erythrorhizon: insights into the phylogenetic relationship among Boraginaceae species and the maternal lineages of purple gromwells.</title>
        <authorList>
            <person name="Okada T."/>
            <person name="Watanabe K."/>
        </authorList>
    </citation>
    <scope>NUCLEOTIDE SEQUENCE [LARGE SCALE GENOMIC DNA]</scope>
</reference>
<feature type="compositionally biased region" description="Polar residues" evidence="1">
    <location>
        <begin position="120"/>
        <end position="134"/>
    </location>
</feature>
<organism evidence="2 3">
    <name type="scientific">Lithospermum erythrorhizon</name>
    <name type="common">Purple gromwell</name>
    <name type="synonym">Lithospermum officinale var. erythrorhizon</name>
    <dbReference type="NCBI Taxonomy" id="34254"/>
    <lineage>
        <taxon>Eukaryota</taxon>
        <taxon>Viridiplantae</taxon>
        <taxon>Streptophyta</taxon>
        <taxon>Embryophyta</taxon>
        <taxon>Tracheophyta</taxon>
        <taxon>Spermatophyta</taxon>
        <taxon>Magnoliopsida</taxon>
        <taxon>eudicotyledons</taxon>
        <taxon>Gunneridae</taxon>
        <taxon>Pentapetalae</taxon>
        <taxon>asterids</taxon>
        <taxon>lamiids</taxon>
        <taxon>Boraginales</taxon>
        <taxon>Boraginaceae</taxon>
        <taxon>Boraginoideae</taxon>
        <taxon>Lithospermeae</taxon>
        <taxon>Lithospermum</taxon>
    </lineage>
</organism>
<feature type="region of interest" description="Disordered" evidence="1">
    <location>
        <begin position="17"/>
        <end position="46"/>
    </location>
</feature>
<protein>
    <submittedName>
        <fullName evidence="2">Uncharacterized protein</fullName>
    </submittedName>
</protein>
<comment type="caution">
    <text evidence="2">The sequence shown here is derived from an EMBL/GenBank/DDBJ whole genome shotgun (WGS) entry which is preliminary data.</text>
</comment>
<feature type="compositionally biased region" description="Basic and acidic residues" evidence="1">
    <location>
        <begin position="19"/>
        <end position="46"/>
    </location>
</feature>
<proteinExistence type="predicted"/>
<dbReference type="AlphaFoldDB" id="A0AAV3P1W5"/>
<feature type="region of interest" description="Disordered" evidence="1">
    <location>
        <begin position="106"/>
        <end position="134"/>
    </location>
</feature>
<accession>A0AAV3P1W5</accession>